<comment type="function">
    <text evidence="6 8">Catalyzes the conversion of glucosamine-6-phosphate to glucosamine-1-phosphate.</text>
</comment>
<dbReference type="PANTHER" id="PTHR42946">
    <property type="entry name" value="PHOSPHOHEXOSE MUTASE"/>
    <property type="match status" value="1"/>
</dbReference>
<dbReference type="InterPro" id="IPR005841">
    <property type="entry name" value="Alpha-D-phosphohexomutase_SF"/>
</dbReference>
<comment type="PTM">
    <text evidence="6">Activated by phosphorylation.</text>
</comment>
<accession>A0A316EZW3</accession>
<dbReference type="PRINTS" id="PR00509">
    <property type="entry name" value="PGMPMM"/>
</dbReference>
<dbReference type="InterPro" id="IPR006352">
    <property type="entry name" value="GlmM_bact"/>
</dbReference>
<comment type="similarity">
    <text evidence="1 6 7">Belongs to the phosphohexose mutase family.</text>
</comment>
<feature type="domain" description="Alpha-D-phosphohexomutase alpha/beta/alpha" evidence="12">
    <location>
        <begin position="262"/>
        <end position="368"/>
    </location>
</feature>
<dbReference type="GO" id="GO:0006048">
    <property type="term" value="P:UDP-N-acetylglucosamine biosynthetic process"/>
    <property type="evidence" value="ECO:0007669"/>
    <property type="project" value="TreeGrafter"/>
</dbReference>
<dbReference type="RefSeq" id="WP_109580654.1">
    <property type="nucleotide sequence ID" value="NZ_CAJPUX010000011.1"/>
</dbReference>
<evidence type="ECO:0000259" key="9">
    <source>
        <dbReference type="Pfam" id="PF00408"/>
    </source>
</evidence>
<feature type="binding site" evidence="6">
    <location>
        <position position="247"/>
    </location>
    <ligand>
        <name>Mg(2+)</name>
        <dbReference type="ChEBI" id="CHEBI:18420"/>
    </ligand>
</feature>
<evidence type="ECO:0000256" key="3">
    <source>
        <dbReference type="ARBA" id="ARBA00022723"/>
    </source>
</evidence>
<dbReference type="CDD" id="cd05802">
    <property type="entry name" value="GlmM"/>
    <property type="match status" value="1"/>
</dbReference>
<dbReference type="GO" id="GO:0008966">
    <property type="term" value="F:phosphoglucosamine mutase activity"/>
    <property type="evidence" value="ECO:0007669"/>
    <property type="project" value="UniProtKB-UniRule"/>
</dbReference>
<dbReference type="Gene3D" id="3.40.120.10">
    <property type="entry name" value="Alpha-D-Glucose-1,6-Bisphosphate, subunit A, domain 3"/>
    <property type="match status" value="3"/>
</dbReference>
<organism evidence="13 14">
    <name type="scientific">Cupriavidus plantarum</name>
    <dbReference type="NCBI Taxonomy" id="942865"/>
    <lineage>
        <taxon>Bacteria</taxon>
        <taxon>Pseudomonadati</taxon>
        <taxon>Pseudomonadota</taxon>
        <taxon>Betaproteobacteria</taxon>
        <taxon>Burkholderiales</taxon>
        <taxon>Burkholderiaceae</taxon>
        <taxon>Cupriavidus</taxon>
    </lineage>
</organism>
<evidence type="ECO:0000256" key="6">
    <source>
        <dbReference type="HAMAP-Rule" id="MF_01554"/>
    </source>
</evidence>
<feature type="domain" description="Alpha-D-phosphohexomutase C-terminal" evidence="9">
    <location>
        <begin position="377"/>
        <end position="443"/>
    </location>
</feature>
<dbReference type="Pfam" id="PF00408">
    <property type="entry name" value="PGM_PMM_IV"/>
    <property type="match status" value="1"/>
</dbReference>
<protein>
    <recommendedName>
        <fullName evidence="6 8">Phosphoglucosamine mutase</fullName>
        <ecNumber evidence="6 8">5.4.2.10</ecNumber>
    </recommendedName>
</protein>
<evidence type="ECO:0000256" key="7">
    <source>
        <dbReference type="RuleBase" id="RU004326"/>
    </source>
</evidence>
<dbReference type="FunFam" id="3.30.310.50:FF:000001">
    <property type="entry name" value="Phosphoglucosamine mutase"/>
    <property type="match status" value="1"/>
</dbReference>
<dbReference type="InterPro" id="IPR005846">
    <property type="entry name" value="A-D-PHexomutase_a/b/a-III"/>
</dbReference>
<keyword evidence="4 6" id="KW-0460">Magnesium</keyword>
<dbReference type="GO" id="GO:0000287">
    <property type="term" value="F:magnesium ion binding"/>
    <property type="evidence" value="ECO:0007669"/>
    <property type="project" value="UniProtKB-UniRule"/>
</dbReference>
<proteinExistence type="inferred from homology"/>
<dbReference type="HAMAP" id="MF_01554_B">
    <property type="entry name" value="GlmM_B"/>
    <property type="match status" value="1"/>
</dbReference>
<dbReference type="SUPFAM" id="SSF53738">
    <property type="entry name" value="Phosphoglucomutase, first 3 domains"/>
    <property type="match status" value="3"/>
</dbReference>
<dbReference type="GeneID" id="98343873"/>
<dbReference type="EMBL" id="QGGT01000001">
    <property type="protein sequence ID" value="PWK36869.1"/>
    <property type="molecule type" value="Genomic_DNA"/>
</dbReference>
<evidence type="ECO:0000313" key="14">
    <source>
        <dbReference type="Proteomes" id="UP000245754"/>
    </source>
</evidence>
<evidence type="ECO:0000256" key="2">
    <source>
        <dbReference type="ARBA" id="ARBA00022553"/>
    </source>
</evidence>
<dbReference type="OrthoDB" id="9803322at2"/>
<dbReference type="SUPFAM" id="SSF55957">
    <property type="entry name" value="Phosphoglucomutase, C-terminal domain"/>
    <property type="match status" value="1"/>
</dbReference>
<feature type="domain" description="Alpha-D-phosphohexomutase alpha/beta/alpha" evidence="11">
    <location>
        <begin position="161"/>
        <end position="258"/>
    </location>
</feature>
<reference evidence="13 14" key="1">
    <citation type="submission" date="2018-05" db="EMBL/GenBank/DDBJ databases">
        <title>Genomic Encyclopedia of Type Strains, Phase IV (KMG-V): Genome sequencing to study the core and pangenomes of soil and plant-associated prokaryotes.</title>
        <authorList>
            <person name="Whitman W."/>
        </authorList>
    </citation>
    <scope>NUCLEOTIDE SEQUENCE [LARGE SCALE GENOMIC DNA]</scope>
    <source>
        <strain evidence="13 14">SLV-132</strain>
    </source>
</reference>
<evidence type="ECO:0000259" key="12">
    <source>
        <dbReference type="Pfam" id="PF02880"/>
    </source>
</evidence>
<dbReference type="FunFam" id="3.40.120.10:FF:000003">
    <property type="entry name" value="Phosphoglucosamine mutase"/>
    <property type="match status" value="1"/>
</dbReference>
<name>A0A316EZW3_9BURK</name>
<dbReference type="GO" id="GO:0005975">
    <property type="term" value="P:carbohydrate metabolic process"/>
    <property type="evidence" value="ECO:0007669"/>
    <property type="project" value="InterPro"/>
</dbReference>
<evidence type="ECO:0000256" key="5">
    <source>
        <dbReference type="ARBA" id="ARBA00023235"/>
    </source>
</evidence>
<dbReference type="AlphaFoldDB" id="A0A316EZW3"/>
<evidence type="ECO:0000313" key="13">
    <source>
        <dbReference type="EMBL" id="PWK36869.1"/>
    </source>
</evidence>
<dbReference type="InterPro" id="IPR036900">
    <property type="entry name" value="A-D-PHexomutase_C_sf"/>
</dbReference>
<gene>
    <name evidence="6" type="primary">glmM</name>
    <name evidence="13" type="ORF">C7419_101737</name>
</gene>
<evidence type="ECO:0000256" key="4">
    <source>
        <dbReference type="ARBA" id="ARBA00022842"/>
    </source>
</evidence>
<comment type="catalytic activity">
    <reaction evidence="6 8">
        <text>alpha-D-glucosamine 1-phosphate = D-glucosamine 6-phosphate</text>
        <dbReference type="Rhea" id="RHEA:23424"/>
        <dbReference type="ChEBI" id="CHEBI:58516"/>
        <dbReference type="ChEBI" id="CHEBI:58725"/>
        <dbReference type="EC" id="5.4.2.10"/>
    </reaction>
</comment>
<dbReference type="Pfam" id="PF02880">
    <property type="entry name" value="PGM_PMM_III"/>
    <property type="match status" value="1"/>
</dbReference>
<evidence type="ECO:0000256" key="8">
    <source>
        <dbReference type="RuleBase" id="RU004327"/>
    </source>
</evidence>
<dbReference type="GO" id="GO:0005829">
    <property type="term" value="C:cytosol"/>
    <property type="evidence" value="ECO:0007669"/>
    <property type="project" value="TreeGrafter"/>
</dbReference>
<dbReference type="PANTHER" id="PTHR42946:SF1">
    <property type="entry name" value="PHOSPHOGLUCOMUTASE (ALPHA-D-GLUCOSE-1,6-BISPHOSPHATE-DEPENDENT)"/>
    <property type="match status" value="1"/>
</dbReference>
<dbReference type="Pfam" id="PF02878">
    <property type="entry name" value="PGM_PMM_I"/>
    <property type="match status" value="1"/>
</dbReference>
<dbReference type="InterPro" id="IPR016055">
    <property type="entry name" value="A-D-PHexomutase_a/b/a-I/II/III"/>
</dbReference>
<keyword evidence="5 6" id="KW-0413">Isomerase</keyword>
<feature type="binding site" description="via phosphate group" evidence="6">
    <location>
        <position position="106"/>
    </location>
    <ligand>
        <name>Mg(2+)</name>
        <dbReference type="ChEBI" id="CHEBI:18420"/>
    </ligand>
</feature>
<comment type="caution">
    <text evidence="13">The sequence shown here is derived from an EMBL/GenBank/DDBJ whole genome shotgun (WGS) entry which is preliminary data.</text>
</comment>
<evidence type="ECO:0000259" key="10">
    <source>
        <dbReference type="Pfam" id="PF02878"/>
    </source>
</evidence>
<feature type="active site" description="Phosphoserine intermediate" evidence="6">
    <location>
        <position position="106"/>
    </location>
</feature>
<dbReference type="InterPro" id="IPR050060">
    <property type="entry name" value="Phosphoglucosamine_mutase"/>
</dbReference>
<keyword evidence="3 6" id="KW-0479">Metal-binding</keyword>
<dbReference type="EC" id="5.4.2.10" evidence="6 8"/>
<dbReference type="Gene3D" id="3.30.310.50">
    <property type="entry name" value="Alpha-D-phosphohexomutase, C-terminal domain"/>
    <property type="match status" value="1"/>
</dbReference>
<dbReference type="Proteomes" id="UP000245754">
    <property type="component" value="Unassembled WGS sequence"/>
</dbReference>
<feature type="binding site" evidence="6">
    <location>
        <position position="245"/>
    </location>
    <ligand>
        <name>Mg(2+)</name>
        <dbReference type="ChEBI" id="CHEBI:18420"/>
    </ligand>
</feature>
<dbReference type="InterPro" id="IPR005844">
    <property type="entry name" value="A-D-PHexomutase_a/b/a-I"/>
</dbReference>
<feature type="binding site" evidence="6">
    <location>
        <position position="249"/>
    </location>
    <ligand>
        <name>Mg(2+)</name>
        <dbReference type="ChEBI" id="CHEBI:18420"/>
    </ligand>
</feature>
<sequence length="447" mass="47809">MTRKYFGTDGVRGRVGESPITPDFVMRLGYAAGKVLALSQKTTQGKPTVLIGKDTRISGYMLEAALEAGFTSAGVNVLLTGPLPTPGIAYLTRALRLAAGVVISASHNPYYDNGIKFFSSNGDKLPDAVESQIEAALEEPMACVRSDDLGRARRIDDAAGRYIEFCKSTFPYEQDLHGLKIVVDCAHGAAYHIAPHVFHELGADVVSIGNQPDGRNINAGYGATAPDKLVEAVKAHGADLGLAFDGDADRLQVVDASGRLYNGDELLYVIVRDRQAAGQTVEGAVGTLMTNMAVELALKRLGVSFVRANVGDRYVLEELNRNKWTLGGEGSGHLLCLDRHTTGDGIVSALQVLAALRRSGKTLSQMLEGVSLFPQTLINVRVEKGFDWKTHAGLAAARAKVEPELEGRGRVLIRASGTEPVVRVMVEAEQVETAERAAQTLAQALQS</sequence>
<dbReference type="PROSITE" id="PS00710">
    <property type="entry name" value="PGM_PMM"/>
    <property type="match status" value="1"/>
</dbReference>
<comment type="cofactor">
    <cofactor evidence="6">
        <name>Mg(2+)</name>
        <dbReference type="ChEBI" id="CHEBI:18420"/>
    </cofactor>
    <text evidence="6">Binds 1 Mg(2+) ion per subunit.</text>
</comment>
<dbReference type="Pfam" id="PF02879">
    <property type="entry name" value="PGM_PMM_II"/>
    <property type="match status" value="1"/>
</dbReference>
<dbReference type="InterPro" id="IPR005843">
    <property type="entry name" value="A-D-PHexomutase_C"/>
</dbReference>
<evidence type="ECO:0000256" key="1">
    <source>
        <dbReference type="ARBA" id="ARBA00010231"/>
    </source>
</evidence>
<dbReference type="FunFam" id="3.40.120.10:FF:000001">
    <property type="entry name" value="Phosphoglucosamine mutase"/>
    <property type="match status" value="1"/>
</dbReference>
<evidence type="ECO:0000259" key="11">
    <source>
        <dbReference type="Pfam" id="PF02879"/>
    </source>
</evidence>
<keyword evidence="2 6" id="KW-0597">Phosphoprotein</keyword>
<dbReference type="InterPro" id="IPR005845">
    <property type="entry name" value="A-D-PHexomutase_a/b/a-II"/>
</dbReference>
<dbReference type="GO" id="GO:0009252">
    <property type="term" value="P:peptidoglycan biosynthetic process"/>
    <property type="evidence" value="ECO:0007669"/>
    <property type="project" value="UniProtKB-ARBA"/>
</dbReference>
<dbReference type="InterPro" id="IPR016066">
    <property type="entry name" value="A-D-PHexomutase_CS"/>
</dbReference>
<feature type="modified residue" description="Phosphoserine" evidence="6">
    <location>
        <position position="106"/>
    </location>
</feature>
<dbReference type="NCBIfam" id="TIGR01455">
    <property type="entry name" value="glmM"/>
    <property type="match status" value="1"/>
</dbReference>
<dbReference type="NCBIfam" id="NF008139">
    <property type="entry name" value="PRK10887.1"/>
    <property type="match status" value="1"/>
</dbReference>
<feature type="domain" description="Alpha-D-phosphohexomutase alpha/beta/alpha" evidence="10">
    <location>
        <begin position="3"/>
        <end position="139"/>
    </location>
</feature>
<keyword evidence="14" id="KW-1185">Reference proteome</keyword>
<dbReference type="GO" id="GO:0004615">
    <property type="term" value="F:phosphomannomutase activity"/>
    <property type="evidence" value="ECO:0007669"/>
    <property type="project" value="TreeGrafter"/>
</dbReference>